<proteinExistence type="predicted"/>
<name>A0A3A9IF68_AERVE</name>
<accession>A0A3A9IF68</accession>
<evidence type="ECO:0000313" key="2">
    <source>
        <dbReference type="EMBL" id="RKJ85484.1"/>
    </source>
</evidence>
<evidence type="ECO:0000313" key="3">
    <source>
        <dbReference type="Proteomes" id="UP000281725"/>
    </source>
</evidence>
<dbReference type="AlphaFoldDB" id="A0A3A9IF68"/>
<dbReference type="Proteomes" id="UP000281725">
    <property type="component" value="Unassembled WGS sequence"/>
</dbReference>
<feature type="transmembrane region" description="Helical" evidence="1">
    <location>
        <begin position="90"/>
        <end position="107"/>
    </location>
</feature>
<protein>
    <submittedName>
        <fullName evidence="2">Uncharacterized protein</fullName>
    </submittedName>
</protein>
<dbReference type="EMBL" id="RAWX01000005">
    <property type="protein sequence ID" value="RKJ85484.1"/>
    <property type="molecule type" value="Genomic_DNA"/>
</dbReference>
<keyword evidence="1" id="KW-0472">Membrane</keyword>
<reference evidence="2 3" key="1">
    <citation type="submission" date="2018-09" db="EMBL/GenBank/DDBJ databases">
        <title>Genome sequencing of Aeromonas veronii MS-17-88.</title>
        <authorList>
            <person name="Tekedar H.C."/>
            <person name="Arick M.A."/>
            <person name="Hsu C.-Y."/>
            <person name="Thrash A."/>
            <person name="Karsi A."/>
            <person name="Lawrence M.L."/>
            <person name="Abdelhamed H."/>
        </authorList>
    </citation>
    <scope>NUCLEOTIDE SEQUENCE [LARGE SCALE GENOMIC DNA]</scope>
    <source>
        <strain evidence="2 3">MS 17-88</strain>
    </source>
</reference>
<keyword evidence="1" id="KW-1133">Transmembrane helix</keyword>
<gene>
    <name evidence="2" type="ORF">D6R50_19920</name>
</gene>
<dbReference type="RefSeq" id="WP_120416031.1">
    <property type="nucleotide sequence ID" value="NZ_RAWX01000005.1"/>
</dbReference>
<organism evidence="2 3">
    <name type="scientific">Aeromonas veronii</name>
    <dbReference type="NCBI Taxonomy" id="654"/>
    <lineage>
        <taxon>Bacteria</taxon>
        <taxon>Pseudomonadati</taxon>
        <taxon>Pseudomonadota</taxon>
        <taxon>Gammaproteobacteria</taxon>
        <taxon>Aeromonadales</taxon>
        <taxon>Aeromonadaceae</taxon>
        <taxon>Aeromonas</taxon>
    </lineage>
</organism>
<comment type="caution">
    <text evidence="2">The sequence shown here is derived from an EMBL/GenBank/DDBJ whole genome shotgun (WGS) entry which is preliminary data.</text>
</comment>
<feature type="transmembrane region" description="Helical" evidence="1">
    <location>
        <begin position="50"/>
        <end position="70"/>
    </location>
</feature>
<evidence type="ECO:0000256" key="1">
    <source>
        <dbReference type="SAM" id="Phobius"/>
    </source>
</evidence>
<sequence length="110" mass="12140">MEQQDNNGTFTFSLDKPKGFVPKPSTITDKHLVGKIATQIGTGQNAKDSFIWMTITWSFYISTGLSLALFAKSCFVESPDVDVMTHIKDVWSIFTPIITLALGYAFGKGQ</sequence>
<keyword evidence="1" id="KW-0812">Transmembrane</keyword>